<feature type="region of interest" description="Disordered" evidence="2">
    <location>
        <begin position="110"/>
        <end position="142"/>
    </location>
</feature>
<dbReference type="InParanoid" id="A0A163JQ92"/>
<name>A0A163JQ92_ABSGL</name>
<dbReference type="InterPro" id="IPR010516">
    <property type="entry name" value="SAP18"/>
</dbReference>
<sequence>MFHQVGRHHGGYEYQIDRQPPVEDELQIYTWNDATLGELALLVQEAVEEARHPDARLTFRLIYLDAHSGRYLSTDLGRVVNAEETPDQSKTLADCKFMIGDYLDIAVHVGPRQPSAGDDRGRHGSSGFSFRNRGRGGGGRRY</sequence>
<dbReference type="Pfam" id="PF06487">
    <property type="entry name" value="SAP18"/>
    <property type="match status" value="1"/>
</dbReference>
<gene>
    <name evidence="3" type="primary">ABSGL_06800.1 scaffold 8678</name>
</gene>
<organism evidence="3">
    <name type="scientific">Absidia glauca</name>
    <name type="common">Pin mould</name>
    <dbReference type="NCBI Taxonomy" id="4829"/>
    <lineage>
        <taxon>Eukaryota</taxon>
        <taxon>Fungi</taxon>
        <taxon>Fungi incertae sedis</taxon>
        <taxon>Mucoromycota</taxon>
        <taxon>Mucoromycotina</taxon>
        <taxon>Mucoromycetes</taxon>
        <taxon>Mucorales</taxon>
        <taxon>Cunninghamellaceae</taxon>
        <taxon>Absidia</taxon>
    </lineage>
</organism>
<evidence type="ECO:0000313" key="3">
    <source>
        <dbReference type="EMBL" id="SAM01063.1"/>
    </source>
</evidence>
<dbReference type="PANTHER" id="PTHR13082:SF0">
    <property type="entry name" value="HISTONE DEACETYLASE COMPLEX SUBUNIT SAP18"/>
    <property type="match status" value="1"/>
</dbReference>
<dbReference type="AlphaFoldDB" id="A0A163JQ92"/>
<keyword evidence="4" id="KW-1185">Reference proteome</keyword>
<dbReference type="STRING" id="4829.A0A163JQ92"/>
<dbReference type="OrthoDB" id="440566at2759"/>
<comment type="similarity">
    <text evidence="1">Belongs to the SAP18 family.</text>
</comment>
<reference evidence="3" key="1">
    <citation type="submission" date="2016-04" db="EMBL/GenBank/DDBJ databases">
        <authorList>
            <person name="Evans L.H."/>
            <person name="Alamgir A."/>
            <person name="Owens N."/>
            <person name="Weber N.D."/>
            <person name="Virtaneva K."/>
            <person name="Barbian K."/>
            <person name="Babar A."/>
            <person name="Rosenke K."/>
        </authorList>
    </citation>
    <scope>NUCLEOTIDE SEQUENCE [LARGE SCALE GENOMIC DNA]</scope>
    <source>
        <strain evidence="3">CBS 101.48</strain>
    </source>
</reference>
<dbReference type="OMA" id="DECKFFI"/>
<evidence type="ECO:0000313" key="4">
    <source>
        <dbReference type="Proteomes" id="UP000078561"/>
    </source>
</evidence>
<proteinExistence type="inferred from homology"/>
<dbReference type="PANTHER" id="PTHR13082">
    <property type="entry name" value="SAP18"/>
    <property type="match status" value="1"/>
</dbReference>
<dbReference type="Gene3D" id="3.10.20.550">
    <property type="entry name" value="ASAP complex, SAP18 subunit"/>
    <property type="match status" value="1"/>
</dbReference>
<dbReference type="Proteomes" id="UP000078561">
    <property type="component" value="Unassembled WGS sequence"/>
</dbReference>
<accession>A0A163JQ92</accession>
<evidence type="ECO:0008006" key="5">
    <source>
        <dbReference type="Google" id="ProtNLM"/>
    </source>
</evidence>
<dbReference type="EMBL" id="LT553503">
    <property type="protein sequence ID" value="SAM01063.1"/>
    <property type="molecule type" value="Genomic_DNA"/>
</dbReference>
<dbReference type="InterPro" id="IPR042534">
    <property type="entry name" value="SAP18_sf"/>
</dbReference>
<protein>
    <recommendedName>
        <fullName evidence="5">Histone deacetylase complex subunit SAP18</fullName>
    </recommendedName>
</protein>
<evidence type="ECO:0000256" key="1">
    <source>
        <dbReference type="ARBA" id="ARBA00009143"/>
    </source>
</evidence>
<feature type="compositionally biased region" description="Basic residues" evidence="2">
    <location>
        <begin position="132"/>
        <end position="142"/>
    </location>
</feature>
<dbReference type="GO" id="GO:0005634">
    <property type="term" value="C:nucleus"/>
    <property type="evidence" value="ECO:0007669"/>
    <property type="project" value="TreeGrafter"/>
</dbReference>
<evidence type="ECO:0000256" key="2">
    <source>
        <dbReference type="SAM" id="MobiDB-lite"/>
    </source>
</evidence>